<dbReference type="AlphaFoldDB" id="A0A921TCQ8"/>
<dbReference type="Gene3D" id="1.10.101.10">
    <property type="entry name" value="PGBD-like superfamily/PGBD"/>
    <property type="match status" value="1"/>
</dbReference>
<dbReference type="GO" id="GO:0016787">
    <property type="term" value="F:hydrolase activity"/>
    <property type="evidence" value="ECO:0007669"/>
    <property type="project" value="UniProtKB-KW"/>
</dbReference>
<protein>
    <submittedName>
        <fullName evidence="3">Membrane bound lytic murein transglycosylase B</fullName>
        <ecNumber evidence="3">3.4.21.107</ecNumber>
    </submittedName>
</protein>
<name>A0A921TCQ8_9RHOB</name>
<reference evidence="3" key="1">
    <citation type="submission" date="2013-03" db="EMBL/GenBank/DDBJ databases">
        <title>Genome Sequence of the Profundibacterium mesophilum strain KAUST100406-0324T from Red Sea, a novel genus in the family Rhodobacteraceae.</title>
        <authorList>
            <person name="Essack M."/>
            <person name="Alam I."/>
            <person name="Lafi F."/>
            <person name="Alawi W."/>
            <person name="Kamanu F."/>
            <person name="Al-Suwailem A."/>
            <person name="Lee O.O."/>
            <person name="Xu Y."/>
            <person name="Bajic V."/>
            <person name="Qian P.-Y."/>
            <person name="Archer J."/>
        </authorList>
    </citation>
    <scope>NUCLEOTIDE SEQUENCE</scope>
    <source>
        <strain evidence="3">KAUST100406-0324</strain>
    </source>
</reference>
<dbReference type="InterPro" id="IPR036365">
    <property type="entry name" value="PGBD-like_sf"/>
</dbReference>
<evidence type="ECO:0000313" key="4">
    <source>
        <dbReference type="Proteomes" id="UP000698242"/>
    </source>
</evidence>
<dbReference type="OrthoDB" id="6810892at2"/>
<evidence type="ECO:0000313" key="3">
    <source>
        <dbReference type="EMBL" id="KAF0677400.1"/>
    </source>
</evidence>
<dbReference type="InterPro" id="IPR036366">
    <property type="entry name" value="PGBDSf"/>
</dbReference>
<dbReference type="Pfam" id="PF13365">
    <property type="entry name" value="Trypsin_2"/>
    <property type="match status" value="1"/>
</dbReference>
<dbReference type="InterPro" id="IPR009003">
    <property type="entry name" value="Peptidase_S1_PA"/>
</dbReference>
<accession>A0A921TCQ8</accession>
<keyword evidence="4" id="KW-1185">Reference proteome</keyword>
<dbReference type="SUPFAM" id="SSF50494">
    <property type="entry name" value="Trypsin-like serine proteases"/>
    <property type="match status" value="1"/>
</dbReference>
<comment type="caution">
    <text evidence="3">The sequence shown here is derived from an EMBL/GenBank/DDBJ whole genome shotgun (WGS) entry which is preliminary data.</text>
</comment>
<dbReference type="Pfam" id="PF01471">
    <property type="entry name" value="PG_binding_1"/>
    <property type="match status" value="1"/>
</dbReference>
<evidence type="ECO:0000259" key="2">
    <source>
        <dbReference type="Pfam" id="PF01471"/>
    </source>
</evidence>
<organism evidence="3 4">
    <name type="scientific">Profundibacterium mesophilum KAUST100406-0324</name>
    <dbReference type="NCBI Taxonomy" id="1037889"/>
    <lineage>
        <taxon>Bacteria</taxon>
        <taxon>Pseudomonadati</taxon>
        <taxon>Pseudomonadota</taxon>
        <taxon>Alphaproteobacteria</taxon>
        <taxon>Rhodobacterales</taxon>
        <taxon>Roseobacteraceae</taxon>
        <taxon>Profundibacterium</taxon>
    </lineage>
</organism>
<dbReference type="EC" id="3.4.21.107" evidence="3"/>
<feature type="compositionally biased region" description="Basic and acidic residues" evidence="1">
    <location>
        <begin position="157"/>
        <end position="167"/>
    </location>
</feature>
<dbReference type="Proteomes" id="UP000698242">
    <property type="component" value="Unassembled WGS sequence"/>
</dbReference>
<feature type="region of interest" description="Disordered" evidence="1">
    <location>
        <begin position="120"/>
        <end position="167"/>
    </location>
</feature>
<gene>
    <name evidence="3" type="ORF">PMES_00312</name>
</gene>
<dbReference type="SUPFAM" id="SSF47090">
    <property type="entry name" value="PGBD-like"/>
    <property type="match status" value="1"/>
</dbReference>
<dbReference type="InterPro" id="IPR002477">
    <property type="entry name" value="Peptidoglycan-bd-like"/>
</dbReference>
<proteinExistence type="predicted"/>
<evidence type="ECO:0000256" key="1">
    <source>
        <dbReference type="SAM" id="MobiDB-lite"/>
    </source>
</evidence>
<feature type="domain" description="Peptidoglycan binding-like" evidence="2">
    <location>
        <begin position="169"/>
        <end position="223"/>
    </location>
</feature>
<dbReference type="Gene3D" id="2.40.10.120">
    <property type="match status" value="1"/>
</dbReference>
<dbReference type="RefSeq" id="WP_159963775.1">
    <property type="nucleotide sequence ID" value="NZ_APKE01000004.1"/>
</dbReference>
<dbReference type="EMBL" id="APKE01000004">
    <property type="protein sequence ID" value="KAF0677400.1"/>
    <property type="molecule type" value="Genomic_DNA"/>
</dbReference>
<keyword evidence="3" id="KW-0378">Hydrolase</keyword>
<sequence>MPALLRPLAFVLLVFWGTGVLAQQPAWLQIEARPGAAQGIDAARGYARRIENVAGFRLGRSSWHAVVIGPLPSVDAARRLRGELRRSGLIPADSFVTDGSSFSDRFWPIEGAPDAAAVQEMQAGPETPAAPPAPPAQTATRDAASADAPEAPVETLEQARRSERTLDEAARRRLQVALRWAGFYDGPIDGDFGPGTRGAMRAWQEAEGVDATGVLTTAQRGALRAAQAALLEELGLETITDAQAGIAVRMPAGLVAFDRYQPPFAHYEPVGEDAPHKVLLISRRGDRTTLGGLYNIMQTLRIVPETGARSLSPDSFSIIGEGDEVVSRTEVWLRDGIIKGFTLVWPAGDAARRSRVEDAMIDSFEMLPGVLEAVDATEDTPRGVDLLAGLELRRPARVQSGVHVDADGTVLTAARDLQSCGRITLGDEIEAELLDAGGGSGGEAGDGAEDGGGLALLRPVARTVPRGHAALAATVPLAGSPVLLSGYSFGGALGAPSLTAGTLEQASGLEGEEGMLRLDLPARPGDAGGPLLDPSGAMIGVLLPQPDGARSLPKGVALAADAATIRAVLARNEIATAPAPQDRPRRAELTRRAAKMTVLVSCWN</sequence>